<organism evidence="4 5">
    <name type="scientific">Lepraria neglecta</name>
    <dbReference type="NCBI Taxonomy" id="209136"/>
    <lineage>
        <taxon>Eukaryota</taxon>
        <taxon>Fungi</taxon>
        <taxon>Dikarya</taxon>
        <taxon>Ascomycota</taxon>
        <taxon>Pezizomycotina</taxon>
        <taxon>Lecanoromycetes</taxon>
        <taxon>OSLEUM clade</taxon>
        <taxon>Lecanoromycetidae</taxon>
        <taxon>Lecanorales</taxon>
        <taxon>Lecanorineae</taxon>
        <taxon>Stereocaulaceae</taxon>
        <taxon>Lepraria</taxon>
    </lineage>
</organism>
<feature type="region of interest" description="Disordered" evidence="3">
    <location>
        <begin position="89"/>
        <end position="381"/>
    </location>
</feature>
<dbReference type="Gene3D" id="3.80.10.10">
    <property type="entry name" value="Ribonuclease Inhibitor"/>
    <property type="match status" value="3"/>
</dbReference>
<evidence type="ECO:0000313" key="5">
    <source>
        <dbReference type="Proteomes" id="UP001276659"/>
    </source>
</evidence>
<dbReference type="PANTHER" id="PTHR48051:SF1">
    <property type="entry name" value="RAS SUPPRESSOR PROTEIN 1"/>
    <property type="match status" value="1"/>
</dbReference>
<comment type="caution">
    <text evidence="4">The sequence shown here is derived from an EMBL/GenBank/DDBJ whole genome shotgun (WGS) entry which is preliminary data.</text>
</comment>
<feature type="compositionally biased region" description="Polar residues" evidence="3">
    <location>
        <begin position="218"/>
        <end position="242"/>
    </location>
</feature>
<dbReference type="InterPro" id="IPR032675">
    <property type="entry name" value="LRR_dom_sf"/>
</dbReference>
<dbReference type="InterPro" id="IPR050216">
    <property type="entry name" value="LRR_domain-containing"/>
</dbReference>
<dbReference type="AlphaFoldDB" id="A0AAE0DJJ4"/>
<evidence type="ECO:0000313" key="4">
    <source>
        <dbReference type="EMBL" id="KAK3171971.1"/>
    </source>
</evidence>
<feature type="compositionally biased region" description="Low complexity" evidence="3">
    <location>
        <begin position="144"/>
        <end position="160"/>
    </location>
</feature>
<sequence length="992" mass="107292">MDQPPSRLSKPSGLPRVSRLPLPRGSEKIVPLKDPVRQPFTGRVLPGKATRDAFRDTAFTREEAEPVDQAACQTEFRLAGQIDSAIDHTTEVDANALPKAHTQHRRPRPSLSDRTIETLSQIPPSPSPRRRKSSFLTSESPFQPSSRPTSSLSRSRPNTSHGQYPPLPSGFPTSRPASPTKRPLVPSTGNQIPNVTPSKRAVSSYVPRSLPHRASNAKLRSNVDSTPSKTRPSNFGNSTLTRNPADGVPKPAFKQVSGSKTLAARPSKPRPSVQEAFAKPLPKTTRITRDKPGRAQRKVSPTLSGDSADTARTFSPFSKKSSQTPSKSTEAASSGITQSPKSSAALRETIAKAKAARRNTSKILGKSSTANKPSTEDFPDIEIGGSNEGLLRKRIASARTDGRLNIAALGLTEMPREVMSMYDAGAGDGAWYESVDLVRLIAADNELESLKDEIFPDDTAASHSADDDYQGNLFGGLETLDLHGNRLKAIPIGLRRLDRLTRLNLSKNRLGNDCLEVVSQIDSLRELRLAENVLEGTLGSELCNLKRLETLDVQDNALTGLPSNLDEISSLRALHVGGNRLASLPFECLLSLPLVELIAARNRLSGSLFPTSVDGLSQLKSLDVANNALSSITANGAVGLPALQSLNVTENRLTDLPDVTGWTELMTLTIGGNKLSSFPEGITSLPKLKAVDFSRNDIKKMDERFGLMDSLTVLQVANNPLRERRFLTMETDEMKRELRSRLLPAESTEARSEDLISYYGSDSVAGGNPVTSNLWPVKDGGVLDRSSTNLKAIDHSDLEPLVEANDIKTLILHQNLLPQIPQAIAVTGHSLTALDISDNKLSGASYLPDFLELPKLKSLSISTNAITSLSPLLESLSAPKLAELNVSRNHLTVLPSLRDTFPCLVSIFTSDNSISELQVEAVRGLQVLDVSGNEIGQLEPKLGLLGAEGLRTLLVGGNRFRVPRRDVVDKGTEAVLAYLKSKIPDEEMQGLG</sequence>
<dbReference type="SMART" id="SM00369">
    <property type="entry name" value="LRR_TYP"/>
    <property type="match status" value="9"/>
</dbReference>
<dbReference type="InterPro" id="IPR003591">
    <property type="entry name" value="Leu-rich_rpt_typical-subtyp"/>
</dbReference>
<dbReference type="EMBL" id="JASNWA010000008">
    <property type="protein sequence ID" value="KAK3171971.1"/>
    <property type="molecule type" value="Genomic_DNA"/>
</dbReference>
<proteinExistence type="predicted"/>
<dbReference type="GO" id="GO:0005737">
    <property type="term" value="C:cytoplasm"/>
    <property type="evidence" value="ECO:0007669"/>
    <property type="project" value="TreeGrafter"/>
</dbReference>
<dbReference type="PROSITE" id="PS51450">
    <property type="entry name" value="LRR"/>
    <property type="match status" value="4"/>
</dbReference>
<evidence type="ECO:0000256" key="2">
    <source>
        <dbReference type="ARBA" id="ARBA00022737"/>
    </source>
</evidence>
<dbReference type="Pfam" id="PF13855">
    <property type="entry name" value="LRR_8"/>
    <property type="match status" value="1"/>
</dbReference>
<feature type="region of interest" description="Disordered" evidence="3">
    <location>
        <begin position="1"/>
        <end position="26"/>
    </location>
</feature>
<dbReference type="SUPFAM" id="SSF52047">
    <property type="entry name" value="RNI-like"/>
    <property type="match status" value="1"/>
</dbReference>
<dbReference type="InterPro" id="IPR001611">
    <property type="entry name" value="Leu-rich_rpt"/>
</dbReference>
<reference evidence="4" key="1">
    <citation type="submission" date="2022-11" db="EMBL/GenBank/DDBJ databases">
        <title>Chromosomal genome sequence assembly and mating type (MAT) locus characterization of the leprose asexual lichenized fungus Lepraria neglecta (Nyl.) Erichsen.</title>
        <authorList>
            <person name="Allen J.L."/>
            <person name="Pfeffer B."/>
        </authorList>
    </citation>
    <scope>NUCLEOTIDE SEQUENCE</scope>
    <source>
        <strain evidence="4">Allen 5258</strain>
    </source>
</reference>
<dbReference type="Proteomes" id="UP001276659">
    <property type="component" value="Unassembled WGS sequence"/>
</dbReference>
<dbReference type="SMART" id="SM00364">
    <property type="entry name" value="LRR_BAC"/>
    <property type="match status" value="8"/>
</dbReference>
<dbReference type="SMART" id="SM00365">
    <property type="entry name" value="LRR_SD22"/>
    <property type="match status" value="6"/>
</dbReference>
<feature type="compositionally biased region" description="Polar residues" evidence="3">
    <location>
        <begin position="299"/>
        <end position="312"/>
    </location>
</feature>
<feature type="compositionally biased region" description="Polar residues" evidence="3">
    <location>
        <begin position="330"/>
        <end position="342"/>
    </location>
</feature>
<evidence type="ECO:0000256" key="3">
    <source>
        <dbReference type="SAM" id="MobiDB-lite"/>
    </source>
</evidence>
<accession>A0AAE0DJJ4</accession>
<keyword evidence="5" id="KW-1185">Reference proteome</keyword>
<protein>
    <recommendedName>
        <fullName evidence="6">L domain-like protein</fullName>
    </recommendedName>
</protein>
<gene>
    <name evidence="4" type="ORF">OEA41_004055</name>
</gene>
<keyword evidence="2" id="KW-0677">Repeat</keyword>
<feature type="compositionally biased region" description="Polar residues" evidence="3">
    <location>
        <begin position="187"/>
        <end position="197"/>
    </location>
</feature>
<keyword evidence="1" id="KW-0433">Leucine-rich repeat</keyword>
<name>A0AAE0DJJ4_9LECA</name>
<evidence type="ECO:0008006" key="6">
    <source>
        <dbReference type="Google" id="ProtNLM"/>
    </source>
</evidence>
<dbReference type="PANTHER" id="PTHR48051">
    <property type="match status" value="1"/>
</dbReference>
<evidence type="ECO:0000256" key="1">
    <source>
        <dbReference type="ARBA" id="ARBA00022614"/>
    </source>
</evidence>
<feature type="compositionally biased region" description="Low complexity" evidence="3">
    <location>
        <begin position="313"/>
        <end position="329"/>
    </location>
</feature>